<evidence type="ECO:0000256" key="1">
    <source>
        <dbReference type="ARBA" id="ARBA00007824"/>
    </source>
</evidence>
<keyword evidence="3" id="KW-0378">Hydrolase</keyword>
<accession>A0A3B3Q1L7</accession>
<keyword evidence="7" id="KW-1185">Reference proteome</keyword>
<dbReference type="GO" id="GO:0004623">
    <property type="term" value="F:phospholipase A2 activity"/>
    <property type="evidence" value="ECO:0007669"/>
    <property type="project" value="TreeGrafter"/>
</dbReference>
<reference evidence="6" key="2">
    <citation type="submission" date="2025-09" db="UniProtKB">
        <authorList>
            <consortium name="Ensembl"/>
        </authorList>
    </citation>
    <scope>IDENTIFICATION</scope>
</reference>
<dbReference type="InterPro" id="IPR051496">
    <property type="entry name" value="H-rev107_PLA/AT"/>
</dbReference>
<dbReference type="PROSITE" id="PS51934">
    <property type="entry name" value="LRAT"/>
    <property type="match status" value="1"/>
</dbReference>
<dbReference type="PANTHER" id="PTHR13943">
    <property type="entry name" value="HRAS-LIKE SUPPRESSOR - RELATED"/>
    <property type="match status" value="1"/>
</dbReference>
<feature type="domain" description="LRAT" evidence="5">
    <location>
        <begin position="104"/>
        <end position="208"/>
    </location>
</feature>
<keyword evidence="4" id="KW-0443">Lipid metabolism</keyword>
<evidence type="ECO:0000256" key="3">
    <source>
        <dbReference type="ARBA" id="ARBA00022801"/>
    </source>
</evidence>
<dbReference type="GO" id="GO:0008970">
    <property type="term" value="F:phospholipase A1 activity"/>
    <property type="evidence" value="ECO:0007669"/>
    <property type="project" value="TreeGrafter"/>
</dbReference>
<dbReference type="InterPro" id="IPR012337">
    <property type="entry name" value="RNaseH-like_sf"/>
</dbReference>
<name>A0A3B3Q1L7_9TELE</name>
<dbReference type="Ensembl" id="ENSPKIT00000023985.1">
    <property type="protein sequence ID" value="ENSPKIP00000000102.1"/>
    <property type="gene ID" value="ENSPKIG00000018891.1"/>
</dbReference>
<dbReference type="AlphaFoldDB" id="A0A3B3Q1L7"/>
<comment type="similarity">
    <text evidence="1">Belongs to the H-rev107 family.</text>
</comment>
<organism evidence="6 7">
    <name type="scientific">Paramormyrops kingsleyae</name>
    <dbReference type="NCBI Taxonomy" id="1676925"/>
    <lineage>
        <taxon>Eukaryota</taxon>
        <taxon>Metazoa</taxon>
        <taxon>Chordata</taxon>
        <taxon>Craniata</taxon>
        <taxon>Vertebrata</taxon>
        <taxon>Euteleostomi</taxon>
        <taxon>Actinopterygii</taxon>
        <taxon>Neopterygii</taxon>
        <taxon>Teleostei</taxon>
        <taxon>Osteoglossocephala</taxon>
        <taxon>Osteoglossomorpha</taxon>
        <taxon>Osteoglossiformes</taxon>
        <taxon>Mormyridae</taxon>
        <taxon>Paramormyrops</taxon>
    </lineage>
</organism>
<dbReference type="GeneTree" id="ENSGT00940000162660"/>
<dbReference type="STRING" id="1676925.ENSPKIP00000000102"/>
<dbReference type="Pfam" id="PF04970">
    <property type="entry name" value="LRAT"/>
    <property type="match status" value="1"/>
</dbReference>
<dbReference type="GO" id="GO:0016410">
    <property type="term" value="F:N-acyltransferase activity"/>
    <property type="evidence" value="ECO:0007669"/>
    <property type="project" value="TreeGrafter"/>
</dbReference>
<evidence type="ECO:0000313" key="6">
    <source>
        <dbReference type="Ensembl" id="ENSPKIP00000000102.1"/>
    </source>
</evidence>
<keyword evidence="2" id="KW-0808">Transferase</keyword>
<dbReference type="Gene3D" id="3.90.1720.10">
    <property type="entry name" value="endopeptidase domain like (from Nostoc punctiforme)"/>
    <property type="match status" value="1"/>
</dbReference>
<dbReference type="GO" id="GO:0070292">
    <property type="term" value="P:N-acylphosphatidylethanolamine metabolic process"/>
    <property type="evidence" value="ECO:0007669"/>
    <property type="project" value="TreeGrafter"/>
</dbReference>
<evidence type="ECO:0000256" key="2">
    <source>
        <dbReference type="ARBA" id="ARBA00022679"/>
    </source>
</evidence>
<dbReference type="GO" id="GO:0005737">
    <property type="term" value="C:cytoplasm"/>
    <property type="evidence" value="ECO:0007669"/>
    <property type="project" value="TreeGrafter"/>
</dbReference>
<dbReference type="InterPro" id="IPR007053">
    <property type="entry name" value="LRAT_dom"/>
</dbReference>
<protein>
    <submittedName>
        <fullName evidence="6">Retinoic acid receptor responder protein 3-like</fullName>
    </submittedName>
</protein>
<dbReference type="Proteomes" id="UP000261540">
    <property type="component" value="Unplaced"/>
</dbReference>
<dbReference type="SUPFAM" id="SSF53098">
    <property type="entry name" value="Ribonuclease H-like"/>
    <property type="match status" value="1"/>
</dbReference>
<proteinExistence type="inferred from homology"/>
<evidence type="ECO:0000313" key="7">
    <source>
        <dbReference type="Proteomes" id="UP000261540"/>
    </source>
</evidence>
<reference evidence="6" key="1">
    <citation type="submission" date="2025-08" db="UniProtKB">
        <authorList>
            <consortium name="Ensembl"/>
        </authorList>
    </citation>
    <scope>IDENTIFICATION</scope>
</reference>
<evidence type="ECO:0000259" key="5">
    <source>
        <dbReference type="PROSITE" id="PS51934"/>
    </source>
</evidence>
<dbReference type="PANTHER" id="PTHR13943:SF31">
    <property type="entry name" value="PHOSPHOLIPASE A AND ACYLTRANSFERASE 3"/>
    <property type="match status" value="1"/>
</dbReference>
<sequence length="234" mass="26956">MQALYVHYHAHCLNLVLVESAKSNKHFIEKLYTFIANSPKRHAVFVETQRAIDPDQCVLELQRLSDTRWSCREDALKTIRKVIPAVLHNSSLSQDVVKPKPGDLIEIFRVGYQHWAIYVGDGCIIHLVPASESTDHAIVKMDNLRHVVGTSKFRINNLLDDVYEPRSVGEILKDAWSWVGQELPYCVFRGNCEHFVTELRYGKPESRQVGVLFSGISRHLYTQITRSQRRSRCK</sequence>
<evidence type="ECO:0000256" key="4">
    <source>
        <dbReference type="ARBA" id="ARBA00023098"/>
    </source>
</evidence>